<accession>A0ABT0YT03</accession>
<evidence type="ECO:0000256" key="5">
    <source>
        <dbReference type="ARBA" id="ARBA00023163"/>
    </source>
</evidence>
<evidence type="ECO:0000256" key="1">
    <source>
        <dbReference type="ARBA" id="ARBA00022553"/>
    </source>
</evidence>
<dbReference type="InterPro" id="IPR011006">
    <property type="entry name" value="CheY-like_superfamily"/>
</dbReference>
<dbReference type="Proteomes" id="UP001165541">
    <property type="component" value="Unassembled WGS sequence"/>
</dbReference>
<evidence type="ECO:0000256" key="7">
    <source>
        <dbReference type="SAM" id="MobiDB-lite"/>
    </source>
</evidence>
<keyword evidence="5" id="KW-0804">Transcription</keyword>
<feature type="DNA-binding region" description="OmpR/PhoB-type" evidence="6">
    <location>
        <begin position="148"/>
        <end position="250"/>
    </location>
</feature>
<feature type="region of interest" description="Disordered" evidence="7">
    <location>
        <begin position="1"/>
        <end position="20"/>
    </location>
</feature>
<name>A0ABT0YT03_9BURK</name>
<dbReference type="InterPro" id="IPR039420">
    <property type="entry name" value="WalR-like"/>
</dbReference>
<keyword evidence="2" id="KW-0902">Two-component regulatory system</keyword>
<dbReference type="SMART" id="SM00862">
    <property type="entry name" value="Trans_reg_C"/>
    <property type="match status" value="1"/>
</dbReference>
<dbReference type="Gene3D" id="1.10.10.10">
    <property type="entry name" value="Winged helix-like DNA-binding domain superfamily/Winged helix DNA-binding domain"/>
    <property type="match status" value="1"/>
</dbReference>
<dbReference type="PROSITE" id="PS51755">
    <property type="entry name" value="OMPR_PHOB"/>
    <property type="match status" value="1"/>
</dbReference>
<dbReference type="InterPro" id="IPR001867">
    <property type="entry name" value="OmpR/PhoB-type_DNA-bd"/>
</dbReference>
<evidence type="ECO:0000256" key="6">
    <source>
        <dbReference type="PROSITE-ProRule" id="PRU01091"/>
    </source>
</evidence>
<evidence type="ECO:0000259" key="8">
    <source>
        <dbReference type="PROSITE" id="PS51755"/>
    </source>
</evidence>
<feature type="domain" description="OmpR/PhoB-type" evidence="8">
    <location>
        <begin position="148"/>
        <end position="250"/>
    </location>
</feature>
<protein>
    <submittedName>
        <fullName evidence="9">Response regulator transcription factor</fullName>
    </submittedName>
</protein>
<dbReference type="SUPFAM" id="SSF46894">
    <property type="entry name" value="C-terminal effector domain of the bipartite response regulators"/>
    <property type="match status" value="1"/>
</dbReference>
<evidence type="ECO:0000313" key="9">
    <source>
        <dbReference type="EMBL" id="MCM5681439.1"/>
    </source>
</evidence>
<proteinExistence type="predicted"/>
<keyword evidence="3" id="KW-0805">Transcription regulation</keyword>
<keyword evidence="10" id="KW-1185">Reference proteome</keyword>
<dbReference type="InterPro" id="IPR016032">
    <property type="entry name" value="Sig_transdc_resp-reg_C-effctor"/>
</dbReference>
<keyword evidence="1" id="KW-0597">Phosphoprotein</keyword>
<sequence>MPASGGHPATGRPMISPFNPGRAGPMRVAALFITRWTESAVGDALERVGMQTVRCRSATEWVAALQTADLDVALIEDHGTVLAGCLAMLRFRGTSTVPIIAVGNGSAQEIGAALRLGVTDYAITAEAHHTLVNRVLARIEVCRQSEQRMCVRAGACSLDAQTRTLHYPGGELQLTWREFALAWVLFDSAGQVVHLHTISRHVWGTDITVAKRTIEQHVCRLRHKLAQACASSDQPLVLHAVTNVGYRLVTESRSRHPTGPALPAVASVAGKAAAAAEP</sequence>
<organism evidence="9 10">
    <name type="scientific">Caldimonas mangrovi</name>
    <dbReference type="NCBI Taxonomy" id="2944811"/>
    <lineage>
        <taxon>Bacteria</taxon>
        <taxon>Pseudomonadati</taxon>
        <taxon>Pseudomonadota</taxon>
        <taxon>Betaproteobacteria</taxon>
        <taxon>Burkholderiales</taxon>
        <taxon>Sphaerotilaceae</taxon>
        <taxon>Caldimonas</taxon>
    </lineage>
</organism>
<dbReference type="EMBL" id="JAMKFE010000012">
    <property type="protein sequence ID" value="MCM5681439.1"/>
    <property type="molecule type" value="Genomic_DNA"/>
</dbReference>
<dbReference type="SUPFAM" id="SSF52172">
    <property type="entry name" value="CheY-like"/>
    <property type="match status" value="1"/>
</dbReference>
<comment type="caution">
    <text evidence="9">The sequence shown here is derived from an EMBL/GenBank/DDBJ whole genome shotgun (WGS) entry which is preliminary data.</text>
</comment>
<keyword evidence="4 6" id="KW-0238">DNA-binding</keyword>
<dbReference type="CDD" id="cd00383">
    <property type="entry name" value="trans_reg_C"/>
    <property type="match status" value="1"/>
</dbReference>
<gene>
    <name evidence="9" type="ORF">M8A51_18075</name>
</gene>
<evidence type="ECO:0000313" key="10">
    <source>
        <dbReference type="Proteomes" id="UP001165541"/>
    </source>
</evidence>
<evidence type="ECO:0000256" key="2">
    <source>
        <dbReference type="ARBA" id="ARBA00023012"/>
    </source>
</evidence>
<dbReference type="PANTHER" id="PTHR48111:SF1">
    <property type="entry name" value="TWO-COMPONENT RESPONSE REGULATOR ORR33"/>
    <property type="match status" value="1"/>
</dbReference>
<reference evidence="9" key="1">
    <citation type="submission" date="2022-05" db="EMBL/GenBank/DDBJ databases">
        <title>Schlegelella sp. nov., isolated from mangrove soil.</title>
        <authorList>
            <person name="Liu Y."/>
            <person name="Ge X."/>
            <person name="Liu W."/>
        </authorList>
    </citation>
    <scope>NUCLEOTIDE SEQUENCE</scope>
    <source>
        <strain evidence="9">S2-27</strain>
    </source>
</reference>
<evidence type="ECO:0000256" key="3">
    <source>
        <dbReference type="ARBA" id="ARBA00023015"/>
    </source>
</evidence>
<dbReference type="InterPro" id="IPR036388">
    <property type="entry name" value="WH-like_DNA-bd_sf"/>
</dbReference>
<dbReference type="PANTHER" id="PTHR48111">
    <property type="entry name" value="REGULATOR OF RPOS"/>
    <property type="match status" value="1"/>
</dbReference>
<dbReference type="Pfam" id="PF00486">
    <property type="entry name" value="Trans_reg_C"/>
    <property type="match status" value="1"/>
</dbReference>
<evidence type="ECO:0000256" key="4">
    <source>
        <dbReference type="ARBA" id="ARBA00023125"/>
    </source>
</evidence>